<keyword evidence="3 5" id="KW-0067">ATP-binding</keyword>
<dbReference type="EC" id="2.7.1.24" evidence="5 6"/>
<dbReference type="GO" id="GO:0005524">
    <property type="term" value="F:ATP binding"/>
    <property type="evidence" value="ECO:0007669"/>
    <property type="project" value="UniProtKB-UniRule"/>
</dbReference>
<organism evidence="7 8">
    <name type="scientific">Panacagrimonas perspica</name>
    <dbReference type="NCBI Taxonomy" id="381431"/>
    <lineage>
        <taxon>Bacteria</taxon>
        <taxon>Pseudomonadati</taxon>
        <taxon>Pseudomonadota</taxon>
        <taxon>Gammaproteobacteria</taxon>
        <taxon>Nevskiales</taxon>
        <taxon>Nevskiaceae</taxon>
        <taxon>Panacagrimonas</taxon>
    </lineage>
</organism>
<protein>
    <recommendedName>
        <fullName evidence="5 6">Dephospho-CoA kinase</fullName>
        <ecNumber evidence="5 6">2.7.1.24</ecNumber>
    </recommendedName>
    <alternativeName>
        <fullName evidence="5">Dephosphocoenzyme A kinase</fullName>
    </alternativeName>
</protein>
<dbReference type="InterPro" id="IPR001977">
    <property type="entry name" value="Depp_CoAkinase"/>
</dbReference>
<dbReference type="UniPathway" id="UPA00241">
    <property type="reaction ID" value="UER00356"/>
</dbReference>
<evidence type="ECO:0000256" key="5">
    <source>
        <dbReference type="HAMAP-Rule" id="MF_00376"/>
    </source>
</evidence>
<evidence type="ECO:0000256" key="3">
    <source>
        <dbReference type="ARBA" id="ARBA00022840"/>
    </source>
</evidence>
<comment type="function">
    <text evidence="5">Catalyzes the phosphorylation of the 3'-hydroxyl group of dephosphocoenzyme A to form coenzyme A.</text>
</comment>
<comment type="caution">
    <text evidence="7">The sequence shown here is derived from an EMBL/GenBank/DDBJ whole genome shotgun (WGS) entry which is preliminary data.</text>
</comment>
<comment type="pathway">
    <text evidence="5">Cofactor biosynthesis; coenzyme A biosynthesis; CoA from (R)-pantothenate: step 5/5.</text>
</comment>
<dbReference type="SUPFAM" id="SSF52540">
    <property type="entry name" value="P-loop containing nucleoside triphosphate hydrolases"/>
    <property type="match status" value="1"/>
</dbReference>
<evidence type="ECO:0000313" key="7">
    <source>
        <dbReference type="EMBL" id="TDU28413.1"/>
    </source>
</evidence>
<dbReference type="Pfam" id="PF01121">
    <property type="entry name" value="CoaE"/>
    <property type="match status" value="1"/>
</dbReference>
<reference evidence="7 8" key="1">
    <citation type="submission" date="2019-03" db="EMBL/GenBank/DDBJ databases">
        <title>Genomic Encyclopedia of Type Strains, Phase IV (KMG-IV): sequencing the most valuable type-strain genomes for metagenomic binning, comparative biology and taxonomic classification.</title>
        <authorList>
            <person name="Goeker M."/>
        </authorList>
    </citation>
    <scope>NUCLEOTIDE SEQUENCE [LARGE SCALE GENOMIC DNA]</scope>
    <source>
        <strain evidence="7 8">DSM 26377</strain>
    </source>
</reference>
<keyword evidence="5" id="KW-0808">Transferase</keyword>
<dbReference type="EMBL" id="SOBT01000009">
    <property type="protein sequence ID" value="TDU28413.1"/>
    <property type="molecule type" value="Genomic_DNA"/>
</dbReference>
<dbReference type="PROSITE" id="PS51219">
    <property type="entry name" value="DPCK"/>
    <property type="match status" value="1"/>
</dbReference>
<dbReference type="GO" id="GO:0015937">
    <property type="term" value="P:coenzyme A biosynthetic process"/>
    <property type="evidence" value="ECO:0007669"/>
    <property type="project" value="UniProtKB-UniRule"/>
</dbReference>
<evidence type="ECO:0000256" key="6">
    <source>
        <dbReference type="NCBIfam" id="TIGR00152"/>
    </source>
</evidence>
<evidence type="ECO:0000256" key="4">
    <source>
        <dbReference type="ARBA" id="ARBA00022993"/>
    </source>
</evidence>
<evidence type="ECO:0000256" key="1">
    <source>
        <dbReference type="ARBA" id="ARBA00009018"/>
    </source>
</evidence>
<keyword evidence="5" id="KW-0963">Cytoplasm</keyword>
<evidence type="ECO:0000256" key="2">
    <source>
        <dbReference type="ARBA" id="ARBA00022741"/>
    </source>
</evidence>
<sequence>MSRYTVGLTGGIASGKSLVSEHFRALGVPVLDADQVSRIVVEPGQPALAEIAEHFGTDVLLADGQLDRRRLREIVFSDPAARRRLEQITHPRIRVHIRQWMDAQTAPYCILENAILFESGMDALVDRVLVVDVPEDVQRQRLTGRDGIDAAFVERMLAAQSPRDLRVSRADDVLLNTGTPEQTQAEVLRLHAAYLVRATAAKG</sequence>
<feature type="binding site" evidence="5">
    <location>
        <begin position="13"/>
        <end position="18"/>
    </location>
    <ligand>
        <name>ATP</name>
        <dbReference type="ChEBI" id="CHEBI:30616"/>
    </ligand>
</feature>
<proteinExistence type="inferred from homology"/>
<dbReference type="OrthoDB" id="9812943at2"/>
<comment type="catalytic activity">
    <reaction evidence="5">
        <text>3'-dephospho-CoA + ATP = ADP + CoA + H(+)</text>
        <dbReference type="Rhea" id="RHEA:18245"/>
        <dbReference type="ChEBI" id="CHEBI:15378"/>
        <dbReference type="ChEBI" id="CHEBI:30616"/>
        <dbReference type="ChEBI" id="CHEBI:57287"/>
        <dbReference type="ChEBI" id="CHEBI:57328"/>
        <dbReference type="ChEBI" id="CHEBI:456216"/>
        <dbReference type="EC" id="2.7.1.24"/>
    </reaction>
</comment>
<dbReference type="AlphaFoldDB" id="A0A4R7P3R2"/>
<keyword evidence="2 5" id="KW-0547">Nucleotide-binding</keyword>
<dbReference type="GO" id="GO:0005737">
    <property type="term" value="C:cytoplasm"/>
    <property type="evidence" value="ECO:0007669"/>
    <property type="project" value="UniProtKB-SubCell"/>
</dbReference>
<dbReference type="PANTHER" id="PTHR10695:SF46">
    <property type="entry name" value="BIFUNCTIONAL COENZYME A SYNTHASE-RELATED"/>
    <property type="match status" value="1"/>
</dbReference>
<keyword evidence="4 5" id="KW-0173">Coenzyme A biosynthesis</keyword>
<dbReference type="PANTHER" id="PTHR10695">
    <property type="entry name" value="DEPHOSPHO-COA KINASE-RELATED"/>
    <property type="match status" value="1"/>
</dbReference>
<name>A0A4R7P3R2_9GAMM</name>
<dbReference type="NCBIfam" id="TIGR00152">
    <property type="entry name" value="dephospho-CoA kinase"/>
    <property type="match status" value="1"/>
</dbReference>
<keyword evidence="8" id="KW-1185">Reference proteome</keyword>
<dbReference type="InterPro" id="IPR027417">
    <property type="entry name" value="P-loop_NTPase"/>
</dbReference>
<evidence type="ECO:0000313" key="8">
    <source>
        <dbReference type="Proteomes" id="UP000295341"/>
    </source>
</evidence>
<dbReference type="Gene3D" id="3.40.50.300">
    <property type="entry name" value="P-loop containing nucleotide triphosphate hydrolases"/>
    <property type="match status" value="1"/>
</dbReference>
<comment type="subcellular location">
    <subcellularLocation>
        <location evidence="5">Cytoplasm</location>
    </subcellularLocation>
</comment>
<dbReference type="HAMAP" id="MF_00376">
    <property type="entry name" value="Dephospho_CoA_kinase"/>
    <property type="match status" value="1"/>
</dbReference>
<dbReference type="CDD" id="cd02022">
    <property type="entry name" value="DPCK"/>
    <property type="match status" value="1"/>
</dbReference>
<dbReference type="RefSeq" id="WP_133881963.1">
    <property type="nucleotide sequence ID" value="NZ_MWIN01000031.1"/>
</dbReference>
<dbReference type="GO" id="GO:0004140">
    <property type="term" value="F:dephospho-CoA kinase activity"/>
    <property type="evidence" value="ECO:0007669"/>
    <property type="project" value="UniProtKB-UniRule"/>
</dbReference>
<comment type="similarity">
    <text evidence="1 5">Belongs to the CoaE family.</text>
</comment>
<gene>
    <name evidence="5" type="primary">coaE</name>
    <name evidence="7" type="ORF">DFR24_2782</name>
</gene>
<accession>A0A4R7P3R2</accession>
<dbReference type="Proteomes" id="UP000295341">
    <property type="component" value="Unassembled WGS sequence"/>
</dbReference>
<keyword evidence="5 7" id="KW-0418">Kinase</keyword>